<evidence type="ECO:0000313" key="2">
    <source>
        <dbReference type="EMBL" id="CAB5224303.1"/>
    </source>
</evidence>
<dbReference type="EMBL" id="LR796685">
    <property type="protein sequence ID" value="CAB4158853.1"/>
    <property type="molecule type" value="Genomic_DNA"/>
</dbReference>
<proteinExistence type="predicted"/>
<accession>A0A6J5NIT2</accession>
<sequence>MKEPQNNINSLDELNRILALLFAANGINIHDVISTEETLYLDPRNVPESEWIDHSSIPIPANVAQYIDTHDSITVEETNAIEIALEKFFAITEGWYIALSSACMSFDYSGDEPKPVIKKPLQFLLLKEAQ</sequence>
<gene>
    <name evidence="1" type="ORF">UFOVP705_29</name>
    <name evidence="2" type="ORF">UFOVP736_52</name>
</gene>
<dbReference type="EMBL" id="LR798327">
    <property type="protein sequence ID" value="CAB5224303.1"/>
    <property type="molecule type" value="Genomic_DNA"/>
</dbReference>
<protein>
    <submittedName>
        <fullName evidence="1">Uncharacterized protein</fullName>
    </submittedName>
</protein>
<organism evidence="1">
    <name type="scientific">uncultured Caudovirales phage</name>
    <dbReference type="NCBI Taxonomy" id="2100421"/>
    <lineage>
        <taxon>Viruses</taxon>
        <taxon>Duplodnaviria</taxon>
        <taxon>Heunggongvirae</taxon>
        <taxon>Uroviricota</taxon>
        <taxon>Caudoviricetes</taxon>
        <taxon>Peduoviridae</taxon>
        <taxon>Maltschvirus</taxon>
        <taxon>Maltschvirus maltsch</taxon>
    </lineage>
</organism>
<name>A0A6J5NIT2_9CAUD</name>
<reference evidence="1" key="1">
    <citation type="submission" date="2020-04" db="EMBL/GenBank/DDBJ databases">
        <authorList>
            <person name="Chiriac C."/>
            <person name="Salcher M."/>
            <person name="Ghai R."/>
            <person name="Kavagutti S V."/>
        </authorList>
    </citation>
    <scope>NUCLEOTIDE SEQUENCE</scope>
</reference>
<evidence type="ECO:0000313" key="1">
    <source>
        <dbReference type="EMBL" id="CAB4158853.1"/>
    </source>
</evidence>